<dbReference type="PANTHER" id="PTHR34857:SF2">
    <property type="entry name" value="SLL0384 PROTEIN"/>
    <property type="match status" value="1"/>
</dbReference>
<organism evidence="7 8">
    <name type="scientific">Halocatena pleomorpha</name>
    <dbReference type="NCBI Taxonomy" id="1785090"/>
    <lineage>
        <taxon>Archaea</taxon>
        <taxon>Methanobacteriati</taxon>
        <taxon>Methanobacteriota</taxon>
        <taxon>Stenosarchaea group</taxon>
        <taxon>Halobacteria</taxon>
        <taxon>Halobacteriales</taxon>
        <taxon>Natronomonadaceae</taxon>
        <taxon>Halocatena</taxon>
    </lineage>
</organism>
<dbReference type="InterPro" id="IPR003339">
    <property type="entry name" value="ABC/ECF_trnsptr_transmembrane"/>
</dbReference>
<evidence type="ECO:0000313" key="7">
    <source>
        <dbReference type="EMBL" id="RRJ29497.1"/>
    </source>
</evidence>
<evidence type="ECO:0000256" key="2">
    <source>
        <dbReference type="ARBA" id="ARBA00022475"/>
    </source>
</evidence>
<name>A0A3P3R7T8_9EURY</name>
<dbReference type="OrthoDB" id="31170at2157"/>
<keyword evidence="4 6" id="KW-1133">Transmembrane helix</keyword>
<accession>A0A3P3R7T8</accession>
<dbReference type="GO" id="GO:0005886">
    <property type="term" value="C:plasma membrane"/>
    <property type="evidence" value="ECO:0007669"/>
    <property type="project" value="UniProtKB-ARBA"/>
</dbReference>
<evidence type="ECO:0000313" key="8">
    <source>
        <dbReference type="Proteomes" id="UP000282322"/>
    </source>
</evidence>
<feature type="transmembrane region" description="Helical" evidence="6">
    <location>
        <begin position="134"/>
        <end position="155"/>
    </location>
</feature>
<gene>
    <name evidence="7" type="ORF">EIK79_12735</name>
</gene>
<sequence length="265" mass="29381">MGRVPTLYHEHDTILHRRDPRAKLFVFALLVAFLYIAPTWQWMAALTGIGLCMALVARLSWKWVAGLWLLQVPNILSITAFAASDQLLAGQLPSLSELGFALNIVFAWAAALFVSVSLFSTMRTNEIADGLRGLGVPEVICFTVEYTFLLIYASLNDIFDIADAMRLKGVEMRRRRPIAFLVGIWRLFVPVVITIVRRANTMMAVLQMRGFAAATRRDREIPSKLDVGDAILVGGGLVLVCGALIARFGVTEWQVVRTVFKAALS</sequence>
<proteinExistence type="predicted"/>
<keyword evidence="5 6" id="KW-0472">Membrane</keyword>
<dbReference type="RefSeq" id="WP_124955486.1">
    <property type="nucleotide sequence ID" value="NZ_RRCH01000028.1"/>
</dbReference>
<evidence type="ECO:0000256" key="4">
    <source>
        <dbReference type="ARBA" id="ARBA00022989"/>
    </source>
</evidence>
<keyword evidence="3 6" id="KW-0812">Transmembrane</keyword>
<evidence type="ECO:0000256" key="3">
    <source>
        <dbReference type="ARBA" id="ARBA00022692"/>
    </source>
</evidence>
<evidence type="ECO:0000256" key="1">
    <source>
        <dbReference type="ARBA" id="ARBA00004141"/>
    </source>
</evidence>
<keyword evidence="2" id="KW-1003">Cell membrane</keyword>
<dbReference type="EMBL" id="RRCH01000028">
    <property type="protein sequence ID" value="RRJ29497.1"/>
    <property type="molecule type" value="Genomic_DNA"/>
</dbReference>
<evidence type="ECO:0000256" key="6">
    <source>
        <dbReference type="SAM" id="Phobius"/>
    </source>
</evidence>
<feature type="transmembrane region" description="Helical" evidence="6">
    <location>
        <begin position="63"/>
        <end position="88"/>
    </location>
</feature>
<comment type="caution">
    <text evidence="7">The sequence shown here is derived from an EMBL/GenBank/DDBJ whole genome shotgun (WGS) entry which is preliminary data.</text>
</comment>
<dbReference type="Pfam" id="PF02361">
    <property type="entry name" value="CbiQ"/>
    <property type="match status" value="1"/>
</dbReference>
<dbReference type="PANTHER" id="PTHR34857">
    <property type="entry name" value="SLL0384 PROTEIN"/>
    <property type="match status" value="1"/>
</dbReference>
<reference evidence="7 8" key="1">
    <citation type="submission" date="2018-11" db="EMBL/GenBank/DDBJ databases">
        <title>Taxonoimc description of Halomarina strain SPP-AMP-1.</title>
        <authorList>
            <person name="Pal Y."/>
            <person name="Srinivasana K."/>
            <person name="Verma A."/>
            <person name="Kumar P."/>
        </authorList>
    </citation>
    <scope>NUCLEOTIDE SEQUENCE [LARGE SCALE GENOMIC DNA]</scope>
    <source>
        <strain evidence="7 8">SPP-AMP-1</strain>
    </source>
</reference>
<feature type="transmembrane region" description="Helical" evidence="6">
    <location>
        <begin position="24"/>
        <end position="57"/>
    </location>
</feature>
<dbReference type="InterPro" id="IPR051611">
    <property type="entry name" value="ECF_transporter_component"/>
</dbReference>
<feature type="transmembrane region" description="Helical" evidence="6">
    <location>
        <begin position="100"/>
        <end position="122"/>
    </location>
</feature>
<comment type="subcellular location">
    <subcellularLocation>
        <location evidence="1">Membrane</location>
        <topology evidence="1">Multi-pass membrane protein</topology>
    </subcellularLocation>
</comment>
<dbReference type="Proteomes" id="UP000282322">
    <property type="component" value="Unassembled WGS sequence"/>
</dbReference>
<keyword evidence="8" id="KW-1185">Reference proteome</keyword>
<feature type="transmembrane region" description="Helical" evidence="6">
    <location>
        <begin position="230"/>
        <end position="250"/>
    </location>
</feature>
<dbReference type="AlphaFoldDB" id="A0A3P3R7T8"/>
<dbReference type="CDD" id="cd16914">
    <property type="entry name" value="EcfT"/>
    <property type="match status" value="1"/>
</dbReference>
<evidence type="ECO:0000256" key="5">
    <source>
        <dbReference type="ARBA" id="ARBA00023136"/>
    </source>
</evidence>
<feature type="transmembrane region" description="Helical" evidence="6">
    <location>
        <begin position="176"/>
        <end position="196"/>
    </location>
</feature>
<protein>
    <submittedName>
        <fullName evidence="7">Energy-coupling factor transporter transmembrane protein EcfT</fullName>
    </submittedName>
</protein>